<dbReference type="Proteomes" id="UP001420932">
    <property type="component" value="Unassembled WGS sequence"/>
</dbReference>
<sequence>MASGQWRDHIKDEGMEDIDGATEETSNIGRGLLSHHVVRARLDDQNSLHPTHSYSPHHTTPLLPNYSYLHQDTRPSPYQINPSYLVRPYPYYTSSHYTSSLPFEHPYPYQHGASPSASHHATPYPPGHLLPPHYDTIPSSSHHRTPSPQHGTIPFSLHHTTPSPPGHVYPP</sequence>
<reference evidence="2 3" key="1">
    <citation type="submission" date="2024-01" db="EMBL/GenBank/DDBJ databases">
        <title>Genome assemblies of Stephania.</title>
        <authorList>
            <person name="Yang L."/>
        </authorList>
    </citation>
    <scope>NUCLEOTIDE SEQUENCE [LARGE SCALE GENOMIC DNA]</scope>
    <source>
        <strain evidence="2">YNDBR</strain>
        <tissue evidence="2">Leaf</tissue>
    </source>
</reference>
<keyword evidence="3" id="KW-1185">Reference proteome</keyword>
<feature type="region of interest" description="Disordered" evidence="1">
    <location>
        <begin position="112"/>
        <end position="171"/>
    </location>
</feature>
<evidence type="ECO:0000256" key="1">
    <source>
        <dbReference type="SAM" id="MobiDB-lite"/>
    </source>
</evidence>
<protein>
    <submittedName>
        <fullName evidence="2">Uncharacterized protein</fullName>
    </submittedName>
</protein>
<organism evidence="2 3">
    <name type="scientific">Stephania yunnanensis</name>
    <dbReference type="NCBI Taxonomy" id="152371"/>
    <lineage>
        <taxon>Eukaryota</taxon>
        <taxon>Viridiplantae</taxon>
        <taxon>Streptophyta</taxon>
        <taxon>Embryophyta</taxon>
        <taxon>Tracheophyta</taxon>
        <taxon>Spermatophyta</taxon>
        <taxon>Magnoliopsida</taxon>
        <taxon>Ranunculales</taxon>
        <taxon>Menispermaceae</taxon>
        <taxon>Menispermoideae</taxon>
        <taxon>Cissampelideae</taxon>
        <taxon>Stephania</taxon>
    </lineage>
</organism>
<dbReference type="AlphaFoldDB" id="A0AAP0ETT4"/>
<evidence type="ECO:0000313" key="2">
    <source>
        <dbReference type="EMBL" id="KAK9099304.1"/>
    </source>
</evidence>
<gene>
    <name evidence="2" type="ORF">Syun_026349</name>
</gene>
<accession>A0AAP0ETT4</accession>
<comment type="caution">
    <text evidence="2">The sequence shown here is derived from an EMBL/GenBank/DDBJ whole genome shotgun (WGS) entry which is preliminary data.</text>
</comment>
<evidence type="ECO:0000313" key="3">
    <source>
        <dbReference type="Proteomes" id="UP001420932"/>
    </source>
</evidence>
<name>A0AAP0ETT4_9MAGN</name>
<dbReference type="EMBL" id="JBBNAF010000011">
    <property type="protein sequence ID" value="KAK9099304.1"/>
    <property type="molecule type" value="Genomic_DNA"/>
</dbReference>
<feature type="compositionally biased region" description="Pro residues" evidence="1">
    <location>
        <begin position="162"/>
        <end position="171"/>
    </location>
</feature>
<proteinExistence type="predicted"/>